<feature type="region of interest" description="Disordered" evidence="7">
    <location>
        <begin position="306"/>
        <end position="344"/>
    </location>
</feature>
<dbReference type="InterPro" id="IPR035966">
    <property type="entry name" value="PKF_sf"/>
</dbReference>
<reference evidence="9" key="1">
    <citation type="submission" date="2022-03" db="EMBL/GenBank/DDBJ databases">
        <title>Draft genome sequence of Aduncisulcus paluster, a free-living microaerophilic Fornicata.</title>
        <authorList>
            <person name="Yuyama I."/>
            <person name="Kume K."/>
            <person name="Tamura T."/>
            <person name="Inagaki Y."/>
            <person name="Hashimoto T."/>
        </authorList>
    </citation>
    <scope>NUCLEOTIDE SEQUENCE</scope>
    <source>
        <strain evidence="9">NY0171</strain>
    </source>
</reference>
<evidence type="ECO:0000313" key="9">
    <source>
        <dbReference type="EMBL" id="GKT31589.1"/>
    </source>
</evidence>
<evidence type="ECO:0000313" key="10">
    <source>
        <dbReference type="Proteomes" id="UP001057375"/>
    </source>
</evidence>
<evidence type="ECO:0000256" key="2">
    <source>
        <dbReference type="ARBA" id="ARBA00022679"/>
    </source>
</evidence>
<keyword evidence="5" id="KW-0460">Magnesium</keyword>
<gene>
    <name evidence="9" type="ORF">ADUPG1_005990</name>
</gene>
<dbReference type="PANTHER" id="PTHR43650">
    <property type="entry name" value="PYROPHOSPHATE--FRUCTOSE 6-PHOSPHATE 1-PHOSPHOTRANSFERASE"/>
    <property type="match status" value="1"/>
</dbReference>
<name>A0ABQ5KJV4_9EUKA</name>
<feature type="region of interest" description="Disordered" evidence="7">
    <location>
        <begin position="414"/>
        <end position="433"/>
    </location>
</feature>
<evidence type="ECO:0000256" key="7">
    <source>
        <dbReference type="SAM" id="MobiDB-lite"/>
    </source>
</evidence>
<dbReference type="Gene3D" id="3.40.50.450">
    <property type="match status" value="1"/>
</dbReference>
<dbReference type="PANTHER" id="PTHR43650:SF1">
    <property type="entry name" value="PYROPHOSPHATE--FRUCTOSE 6-PHOSPHATE 1-PHOSPHOTRANSFERASE SUBUNIT BETA 2"/>
    <property type="match status" value="1"/>
</dbReference>
<evidence type="ECO:0000256" key="1">
    <source>
        <dbReference type="ARBA" id="ARBA00022490"/>
    </source>
</evidence>
<keyword evidence="4" id="KW-0418">Kinase</keyword>
<evidence type="ECO:0000256" key="3">
    <source>
        <dbReference type="ARBA" id="ARBA00022723"/>
    </source>
</evidence>
<evidence type="ECO:0000256" key="6">
    <source>
        <dbReference type="ARBA" id="ARBA00023152"/>
    </source>
</evidence>
<keyword evidence="2" id="KW-0808">Transferase</keyword>
<feature type="region of interest" description="Disordered" evidence="7">
    <location>
        <begin position="585"/>
        <end position="608"/>
    </location>
</feature>
<keyword evidence="3" id="KW-0479">Metal-binding</keyword>
<keyword evidence="10" id="KW-1185">Reference proteome</keyword>
<feature type="compositionally biased region" description="Polar residues" evidence="7">
    <location>
        <begin position="312"/>
        <end position="338"/>
    </location>
</feature>
<dbReference type="EMBL" id="BQXS01009702">
    <property type="protein sequence ID" value="GKT31589.1"/>
    <property type="molecule type" value="Genomic_DNA"/>
</dbReference>
<proteinExistence type="predicted"/>
<evidence type="ECO:0000259" key="8">
    <source>
        <dbReference type="Pfam" id="PF00365"/>
    </source>
</evidence>
<dbReference type="Gene3D" id="3.40.50.460">
    <property type="entry name" value="Phosphofructokinase domain"/>
    <property type="match status" value="1"/>
</dbReference>
<feature type="compositionally biased region" description="Basic and acidic residues" evidence="7">
    <location>
        <begin position="590"/>
        <end position="608"/>
    </location>
</feature>
<dbReference type="Pfam" id="PF00365">
    <property type="entry name" value="PFK"/>
    <property type="match status" value="1"/>
</dbReference>
<evidence type="ECO:0000256" key="4">
    <source>
        <dbReference type="ARBA" id="ARBA00022777"/>
    </source>
</evidence>
<comment type="caution">
    <text evidence="9">The sequence shown here is derived from an EMBL/GenBank/DDBJ whole genome shotgun (WGS) entry which is preliminary data.</text>
</comment>
<dbReference type="SUPFAM" id="SSF53784">
    <property type="entry name" value="Phosphofructokinase"/>
    <property type="match status" value="1"/>
</dbReference>
<protein>
    <submittedName>
        <fullName evidence="9">Pyrophosphate--fructose 6-phosphate 1-phosphotransferase</fullName>
    </submittedName>
</protein>
<keyword evidence="6" id="KW-0324">Glycolysis</keyword>
<evidence type="ECO:0000256" key="5">
    <source>
        <dbReference type="ARBA" id="ARBA00022842"/>
    </source>
</evidence>
<dbReference type="NCBIfam" id="NF005482">
    <property type="entry name" value="PRK07085.1"/>
    <property type="match status" value="1"/>
</dbReference>
<accession>A0ABQ5KJV4</accession>
<dbReference type="InterPro" id="IPR000023">
    <property type="entry name" value="Phosphofructokinase_dom"/>
</dbReference>
<keyword evidence="1" id="KW-0963">Cytoplasm</keyword>
<feature type="compositionally biased region" description="Basic and acidic residues" evidence="7">
    <location>
        <begin position="481"/>
        <end position="527"/>
    </location>
</feature>
<organism evidence="9 10">
    <name type="scientific">Aduncisulcus paluster</name>
    <dbReference type="NCBI Taxonomy" id="2918883"/>
    <lineage>
        <taxon>Eukaryota</taxon>
        <taxon>Metamonada</taxon>
        <taxon>Carpediemonas-like organisms</taxon>
        <taxon>Aduncisulcus</taxon>
    </lineage>
</organism>
<feature type="region of interest" description="Disordered" evidence="7">
    <location>
        <begin position="481"/>
        <end position="554"/>
    </location>
</feature>
<feature type="domain" description="Phosphofructokinase" evidence="8">
    <location>
        <begin position="960"/>
        <end position="1247"/>
    </location>
</feature>
<sequence>MAEPDLFKRIDTLLNEVIRSKVDQAHATAEVEKLSSTENDVFTPLLQHMIKNSETIAIYVALSHSKVPILRSETNSTLLKILKKSLQEHTSFGKLSATAKACIRLHLERMIKLHADSMISHVYIDLSRQFIRRNSFFEHHKGRDIHPSRYVGLNSVLDVVDSPMHKPTAIPISNSLSTKWNLYGAYNLGMSLKRAIKNHVRLKTREEGMMMPDSMMGYGSEVDGGSTTIPCCPNLCVIECVTHELSLDVDPKIPIAYAIENQIKSSRSDPDKHAFGLLLPPRSVNNPYPLQTPTGKLTLYNALESDEIDPSGTPSASVPGGTSSQAGSSIRPRTTSQGIKPLKKVEYHPDISGVSEESLDGHKNHSHLLPPLFDLQIEELDTTRQMSKYITHTDKYLPEWEIDAHAFDIVKNQEQDEASPAGTDPEKTSNDGLLSLEEVIARCEKRAKDHEEEETKAKELAARRKKAIGIARFALSFKSTQADRDRKKKEEEEAKKKEEQRLEKEKDTQFHEEDDLDPRRLEQEKHALGHGQSFFTEAVHDDGSGAPKSSEGFSNSQQLYNALSSVLWPLRYSDQWERLRIVGKRKREKREKEEREKREKEEKEKEGVSSDDVFEDIIDVIHSPITNPINPNRMDKRGLPALPSGAKKGALDVQKQGKKRVEEANKRRKEQRIKQMSRQTLISYSREKELKRLEMALRHWDGLRIGTEPLRDGDEVVGEEYDYLSTTIHDEVDEMDEEEENEEMEDVEDEDEVDETIQRDRHGLEGLDEIELLMLEMEKEKNGYRSDDERVARCKEEMVKVERYKRQKDKDKSASTLISLPPSTLLPPLLSLVLPSMRAARVAACVCRVPSSVGEDEDEVDETIQRDRHGLEGLDEIELLMLEMEKEKNGYRSDDERVARCKEEMVKVERYKRQKDKDKSASTLISLPPSTLLPPLLSLVLPSMRAARVAACVCRVPSSTVSALKLDGLIIIGGDDSNTTAALIAEKLKQKGSTCVCIGCPKTIDGDLKVDLPEEGVAVETSFGFDSATKVYASLVGNLMADARSGRKYYHFVRLMGRSASHITLEVALQTRPTVSLISEEILAKKSKISEIVSHIADVIQARAAVKKFYGVVILPEGLVEFIPDFKVLIDYLNDILAAFKEEHKREPTKEEVVDILKSKDASSTDVFLSLPAQFQEQLLGERDSHGNVPVSAIETERLLASMVKAELAKRGFTKFSPQTHFFGYEGRCVEPSNFDATYCYSLGLNAAILVTAGFSGYMSVITKLYKPVKEWEPCGIPIVAMFNMEKRQGKLKPVVQKALVELDGKPFRAFSAIRARSEMEDLFRNPGPIQMFGPTELCDRPTMTLLEERKK</sequence>
<dbReference type="Proteomes" id="UP001057375">
    <property type="component" value="Unassembled WGS sequence"/>
</dbReference>